<dbReference type="RefSeq" id="WP_075725646.1">
    <property type="nucleotide sequence ID" value="NZ_CP009245.1"/>
</dbReference>
<evidence type="ECO:0000259" key="7">
    <source>
        <dbReference type="Pfam" id="PF08244"/>
    </source>
</evidence>
<proteinExistence type="inferred from homology"/>
<dbReference type="InterPro" id="IPR023296">
    <property type="entry name" value="Glyco_hydro_beta-prop_sf"/>
</dbReference>
<dbReference type="SMART" id="SM00640">
    <property type="entry name" value="Glyco_32"/>
    <property type="match status" value="1"/>
</dbReference>
<dbReference type="Gene3D" id="2.115.10.20">
    <property type="entry name" value="Glycosyl hydrolase domain, family 43"/>
    <property type="match status" value="1"/>
</dbReference>
<feature type="domain" description="Glycosyl hydrolase family 32 C-terminal" evidence="7">
    <location>
        <begin position="355"/>
        <end position="433"/>
    </location>
</feature>
<evidence type="ECO:0000313" key="9">
    <source>
        <dbReference type="Proteomes" id="UP000185478"/>
    </source>
</evidence>
<evidence type="ECO:0000256" key="5">
    <source>
        <dbReference type="RuleBase" id="RU362110"/>
    </source>
</evidence>
<gene>
    <name evidence="8" type="ORF">CAQU_04775</name>
</gene>
<dbReference type="GO" id="GO:0004564">
    <property type="term" value="F:beta-fructofuranosidase activity"/>
    <property type="evidence" value="ECO:0007669"/>
    <property type="project" value="UniProtKB-EC"/>
</dbReference>
<dbReference type="EMBL" id="CP009245">
    <property type="protein sequence ID" value="APT84487.1"/>
    <property type="molecule type" value="Genomic_DNA"/>
</dbReference>
<evidence type="ECO:0000256" key="3">
    <source>
        <dbReference type="ARBA" id="ARBA00022801"/>
    </source>
</evidence>
<evidence type="ECO:0000313" key="8">
    <source>
        <dbReference type="EMBL" id="APT84487.1"/>
    </source>
</evidence>
<comment type="similarity">
    <text evidence="1 5">Belongs to the glycosyl hydrolase 32 family.</text>
</comment>
<organism evidence="8 9">
    <name type="scientific">Corynebacterium aquilae DSM 44791</name>
    <dbReference type="NCBI Taxonomy" id="1431546"/>
    <lineage>
        <taxon>Bacteria</taxon>
        <taxon>Bacillati</taxon>
        <taxon>Actinomycetota</taxon>
        <taxon>Actinomycetes</taxon>
        <taxon>Mycobacteriales</taxon>
        <taxon>Corynebacteriaceae</taxon>
        <taxon>Corynebacterium</taxon>
    </lineage>
</organism>
<dbReference type="InterPro" id="IPR013148">
    <property type="entry name" value="Glyco_hydro_32_N"/>
</dbReference>
<dbReference type="OrthoDB" id="9776657at2"/>
<protein>
    <recommendedName>
        <fullName evidence="2">beta-fructofuranosidase</fullName>
        <ecNumber evidence="2">3.2.1.26</ecNumber>
    </recommendedName>
</protein>
<accession>A0A1L7CF82</accession>
<dbReference type="Gene3D" id="2.60.120.560">
    <property type="entry name" value="Exo-inulinase, domain 1"/>
    <property type="match status" value="1"/>
</dbReference>
<dbReference type="KEGG" id="caqu:CAQU_04775"/>
<evidence type="ECO:0000256" key="2">
    <source>
        <dbReference type="ARBA" id="ARBA00012758"/>
    </source>
</evidence>
<dbReference type="InterPro" id="IPR051214">
    <property type="entry name" value="GH32_Enzymes"/>
</dbReference>
<dbReference type="AlphaFoldDB" id="A0A1L7CF82"/>
<evidence type="ECO:0000256" key="1">
    <source>
        <dbReference type="ARBA" id="ARBA00009902"/>
    </source>
</evidence>
<dbReference type="SUPFAM" id="SSF49899">
    <property type="entry name" value="Concanavalin A-like lectins/glucanases"/>
    <property type="match status" value="1"/>
</dbReference>
<keyword evidence="3 5" id="KW-0378">Hydrolase</keyword>
<dbReference type="Pfam" id="PF08244">
    <property type="entry name" value="Glyco_hydro_32C"/>
    <property type="match status" value="1"/>
</dbReference>
<keyword evidence="9" id="KW-1185">Reference proteome</keyword>
<dbReference type="GO" id="GO:0005975">
    <property type="term" value="P:carbohydrate metabolic process"/>
    <property type="evidence" value="ECO:0007669"/>
    <property type="project" value="InterPro"/>
</dbReference>
<dbReference type="SUPFAM" id="SSF75005">
    <property type="entry name" value="Arabinanase/levansucrase/invertase"/>
    <property type="match status" value="1"/>
</dbReference>
<dbReference type="InterPro" id="IPR001362">
    <property type="entry name" value="Glyco_hydro_32"/>
</dbReference>
<dbReference type="PANTHER" id="PTHR43101">
    <property type="entry name" value="BETA-FRUCTOSIDASE"/>
    <property type="match status" value="1"/>
</dbReference>
<dbReference type="InterPro" id="IPR013189">
    <property type="entry name" value="Glyco_hydro_32_C"/>
</dbReference>
<dbReference type="Proteomes" id="UP000185478">
    <property type="component" value="Chromosome"/>
</dbReference>
<dbReference type="InterPro" id="IPR013320">
    <property type="entry name" value="ConA-like_dom_sf"/>
</dbReference>
<reference evidence="8 9" key="1">
    <citation type="submission" date="2014-08" db="EMBL/GenBank/DDBJ databases">
        <title>Complete genome sequence of Corynebacterium aquilae S-613T(T) (=DSM 44791(T)), isolated from the choana of a healthy golden eagle.</title>
        <authorList>
            <person name="Ruckert C."/>
            <person name="Albersmeier A."/>
            <person name="Winkler A."/>
            <person name="Kalinowski J."/>
        </authorList>
    </citation>
    <scope>NUCLEOTIDE SEQUENCE [LARGE SCALE GENOMIC DNA]</scope>
    <source>
        <strain evidence="8 9">S-613</strain>
    </source>
</reference>
<dbReference type="Pfam" id="PF00251">
    <property type="entry name" value="Glyco_hydro_32N"/>
    <property type="match status" value="1"/>
</dbReference>
<name>A0A1L7CF82_9CORY</name>
<dbReference type="EC" id="3.2.1.26" evidence="2"/>
<keyword evidence="4 5" id="KW-0326">Glycosidase</keyword>
<sequence>MVYRPQRPELHITAETGVLNAPAGAIVAGDTWHIFHQYRPTPDSPSRWAHQVSFGHAYDWDVCTDVIASSSLDNATEDTNIWAGSAVPHAAGAALYFTSATPTTTALTRAIIEDLSDTVEHLDDDIFAVDDTVHIQGPIIDDIPGYSRLRSPCVLPAIDGQWRMLLCADDDHGASRMLLASSADGQRFTCDGAIDFVGDTGIAKGTRLVSPRLIRLRDEVTEQLCDIFITTVEEGNRDHTGYLVGNLEGTTFTVTHGFRPIDYGHDFTRPRNTNVIGDETFDTATIFGLLNGAGRFDDGSAHATLDTEGWANCLSLPRQATLQDGTLYQTPTPGLRAAITTSARAAAWTGLIDTSTGSVTVTVADDTGKVAATVTHAGDTLTLERGATVEGNDNAPAVAPLIAADSDTLTVIVDGCTIEVFADGGVVAMASRIDFSGEPVITASTTGGAKILHSDIISAQTPLRNL</sequence>
<dbReference type="PANTHER" id="PTHR43101:SF1">
    <property type="entry name" value="BETA-FRUCTOSIDASE"/>
    <property type="match status" value="1"/>
</dbReference>
<evidence type="ECO:0000256" key="4">
    <source>
        <dbReference type="ARBA" id="ARBA00023295"/>
    </source>
</evidence>
<evidence type="ECO:0000259" key="6">
    <source>
        <dbReference type="Pfam" id="PF00251"/>
    </source>
</evidence>
<feature type="domain" description="Glycosyl hydrolase family 32 N-terminal" evidence="6">
    <location>
        <begin position="11"/>
        <end position="331"/>
    </location>
</feature>
<dbReference type="STRING" id="1431546.CAQU_04775"/>